<evidence type="ECO:0000313" key="7">
    <source>
        <dbReference type="Proteomes" id="UP000800041"/>
    </source>
</evidence>
<accession>A0A6G1GJ38</accession>
<dbReference type="GO" id="GO:0005634">
    <property type="term" value="C:nucleus"/>
    <property type="evidence" value="ECO:0007669"/>
    <property type="project" value="UniProtKB-SubCell"/>
</dbReference>
<feature type="region of interest" description="Disordered" evidence="4">
    <location>
        <begin position="681"/>
        <end position="723"/>
    </location>
</feature>
<dbReference type="PANTHER" id="PTHR31001:SF50">
    <property type="entry name" value="ZN(II)2CYS6 TRANSCRIPTION FACTOR (EUROFUNG)"/>
    <property type="match status" value="1"/>
</dbReference>
<dbReference type="SMART" id="SM00066">
    <property type="entry name" value="GAL4"/>
    <property type="match status" value="1"/>
</dbReference>
<dbReference type="SUPFAM" id="SSF57701">
    <property type="entry name" value="Zn2/Cys6 DNA-binding domain"/>
    <property type="match status" value="1"/>
</dbReference>
<dbReference type="PROSITE" id="PS50048">
    <property type="entry name" value="ZN2_CY6_FUNGAL_2"/>
    <property type="match status" value="1"/>
</dbReference>
<comment type="subcellular location">
    <subcellularLocation>
        <location evidence="1">Nucleus</location>
    </subcellularLocation>
</comment>
<feature type="compositionally biased region" description="Basic and acidic residues" evidence="4">
    <location>
        <begin position="113"/>
        <end position="123"/>
    </location>
</feature>
<name>A0A6G1GJ38_9PEZI</name>
<dbReference type="GO" id="GO:0000981">
    <property type="term" value="F:DNA-binding transcription factor activity, RNA polymerase II-specific"/>
    <property type="evidence" value="ECO:0007669"/>
    <property type="project" value="InterPro"/>
</dbReference>
<evidence type="ECO:0000256" key="4">
    <source>
        <dbReference type="SAM" id="MobiDB-lite"/>
    </source>
</evidence>
<evidence type="ECO:0000256" key="3">
    <source>
        <dbReference type="ARBA" id="ARBA00023242"/>
    </source>
</evidence>
<feature type="region of interest" description="Disordered" evidence="4">
    <location>
        <begin position="1"/>
        <end position="37"/>
    </location>
</feature>
<feature type="compositionally biased region" description="Polar residues" evidence="4">
    <location>
        <begin position="853"/>
        <end position="874"/>
    </location>
</feature>
<dbReference type="CDD" id="cd12148">
    <property type="entry name" value="fungal_TF_MHR"/>
    <property type="match status" value="1"/>
</dbReference>
<keyword evidence="7" id="KW-1185">Reference proteome</keyword>
<sequence length="934" mass="105903">MESVLHQHSSNPFGTSDRIQKNSTSHPSGAGGGLNNGLNPRSCITCRRRKVKCDKKQPCSNCQKAQIDCIFPAPGRAPRRPRRTPENGELLERLRKLEGVVLSLGAQIDEEPRDGSQLDHDKDSDEDLDGEEETDKEKIIRAKNELRELIRKKQENERKNSTGLTGLENRFGRLVVDHQGRSRYINPSFWANLSDEVEDIKGILNNESSEDEFDYPSPITSHTSQPTQHFIFGYSSQLVDMVPLHPTPSKIPKYWAIFKENIDPLVKVLHVPSLEPTILRASERLDKIHKGLESLLFAIYYGVATSLTREECLAQLGEEKDELISRYRFGVEQALARADCLQSDEIVVLQAFVIFMMCLRRNDDARVIWTLCGVVVRMAQTLGIHRDGSHFNLNPFDIEMRRRLWWALILLDARSSEDHGCDPTIVESQFDTKLPLNVNDDQLTPDMKDFPEPLIGCTQMTFNLIRFEIANTLRKIQYTPPGPKRCNEFFATVSLEQKEQWVNEAHKHMEERYLKHCDMSVPLYWVTATVARLIMSKMWLMIYHPYQRLDGGSSLPQETRDKLFLTSLEQMEYSTLLETEARTKKWGWLFRTYVQWHAIAFLLTELCTRTKGEYVDRAWTAVEGTMRRRWGADSTSSKLKGHLWRPLRKLEAKARAARQRELEKDLSKSFPVPGAVLSMDKDQSLESKYPVGSNPTGSPTFWLKDHRSSLDGESPESSSNQPYSKEDLLAQRGLSKDALPTSQQSLETSREHQNTKRDVPGLIDTDDMFWVMTDADTAYQKRLNEMLQRQGKSPASQSNTLSGSDNSPLESPSMRNQSIPTTSGGNTINKAAPSKPYGASTTASTGPRLPGAANTNTNVFDPTNSTTTTNQPISLTADYNDLPEIDLGIDTNMDDPVNWANWDDMVKQFGMEVDLSQNENINFGPGVGGFQSWY</sequence>
<proteinExistence type="predicted"/>
<keyword evidence="3" id="KW-0539">Nucleus</keyword>
<feature type="region of interest" description="Disordered" evidence="4">
    <location>
        <begin position="736"/>
        <end position="761"/>
    </location>
</feature>
<dbReference type="Proteomes" id="UP000800041">
    <property type="component" value="Unassembled WGS sequence"/>
</dbReference>
<dbReference type="InterPro" id="IPR050613">
    <property type="entry name" value="Sec_Metabolite_Reg"/>
</dbReference>
<evidence type="ECO:0000256" key="1">
    <source>
        <dbReference type="ARBA" id="ARBA00004123"/>
    </source>
</evidence>
<reference evidence="6" key="1">
    <citation type="journal article" date="2020" name="Stud. Mycol.">
        <title>101 Dothideomycetes genomes: a test case for predicting lifestyles and emergence of pathogens.</title>
        <authorList>
            <person name="Haridas S."/>
            <person name="Albert R."/>
            <person name="Binder M."/>
            <person name="Bloem J."/>
            <person name="Labutti K."/>
            <person name="Salamov A."/>
            <person name="Andreopoulos B."/>
            <person name="Baker S."/>
            <person name="Barry K."/>
            <person name="Bills G."/>
            <person name="Bluhm B."/>
            <person name="Cannon C."/>
            <person name="Castanera R."/>
            <person name="Culley D."/>
            <person name="Daum C."/>
            <person name="Ezra D."/>
            <person name="Gonzalez J."/>
            <person name="Henrissat B."/>
            <person name="Kuo A."/>
            <person name="Liang C."/>
            <person name="Lipzen A."/>
            <person name="Lutzoni F."/>
            <person name="Magnuson J."/>
            <person name="Mondo S."/>
            <person name="Nolan M."/>
            <person name="Ohm R."/>
            <person name="Pangilinan J."/>
            <person name="Park H.-J."/>
            <person name="Ramirez L."/>
            <person name="Alfaro M."/>
            <person name="Sun H."/>
            <person name="Tritt A."/>
            <person name="Yoshinaga Y."/>
            <person name="Zwiers L.-H."/>
            <person name="Turgeon B."/>
            <person name="Goodwin S."/>
            <person name="Spatafora J."/>
            <person name="Crous P."/>
            <person name="Grigoriev I."/>
        </authorList>
    </citation>
    <scope>NUCLEOTIDE SEQUENCE</scope>
    <source>
        <strain evidence="6">CBS 113979</strain>
    </source>
</reference>
<dbReference type="InterPro" id="IPR001138">
    <property type="entry name" value="Zn2Cys6_DnaBD"/>
</dbReference>
<feature type="domain" description="Zn(2)-C6 fungal-type" evidence="5">
    <location>
        <begin position="42"/>
        <end position="71"/>
    </location>
</feature>
<dbReference type="GO" id="GO:0008270">
    <property type="term" value="F:zinc ion binding"/>
    <property type="evidence" value="ECO:0007669"/>
    <property type="project" value="InterPro"/>
</dbReference>
<dbReference type="OrthoDB" id="3989227at2759"/>
<dbReference type="Pfam" id="PF00172">
    <property type="entry name" value="Zn_clus"/>
    <property type="match status" value="1"/>
</dbReference>
<dbReference type="Pfam" id="PF04082">
    <property type="entry name" value="Fungal_trans"/>
    <property type="match status" value="1"/>
</dbReference>
<feature type="compositionally biased region" description="Polar residues" evidence="4">
    <location>
        <begin position="790"/>
        <end position="829"/>
    </location>
</feature>
<protein>
    <recommendedName>
        <fullName evidence="5">Zn(2)-C6 fungal-type domain-containing protein</fullName>
    </recommendedName>
</protein>
<evidence type="ECO:0000256" key="2">
    <source>
        <dbReference type="ARBA" id="ARBA00022723"/>
    </source>
</evidence>
<evidence type="ECO:0000313" key="6">
    <source>
        <dbReference type="EMBL" id="KAF1980872.1"/>
    </source>
</evidence>
<dbReference type="Gene3D" id="4.10.240.10">
    <property type="entry name" value="Zn(2)-C6 fungal-type DNA-binding domain"/>
    <property type="match status" value="1"/>
</dbReference>
<evidence type="ECO:0000259" key="5">
    <source>
        <dbReference type="PROSITE" id="PS50048"/>
    </source>
</evidence>
<dbReference type="PANTHER" id="PTHR31001">
    <property type="entry name" value="UNCHARACTERIZED TRANSCRIPTIONAL REGULATORY PROTEIN"/>
    <property type="match status" value="1"/>
</dbReference>
<dbReference type="CDD" id="cd00067">
    <property type="entry name" value="GAL4"/>
    <property type="match status" value="1"/>
</dbReference>
<feature type="region of interest" description="Disordered" evidence="4">
    <location>
        <begin position="787"/>
        <end position="875"/>
    </location>
</feature>
<keyword evidence="2" id="KW-0479">Metal-binding</keyword>
<dbReference type="InterPro" id="IPR036864">
    <property type="entry name" value="Zn2-C6_fun-type_DNA-bd_sf"/>
</dbReference>
<dbReference type="InterPro" id="IPR007219">
    <property type="entry name" value="XnlR_reg_dom"/>
</dbReference>
<dbReference type="EMBL" id="ML977216">
    <property type="protein sequence ID" value="KAF1980872.1"/>
    <property type="molecule type" value="Genomic_DNA"/>
</dbReference>
<feature type="region of interest" description="Disordered" evidence="4">
    <location>
        <begin position="105"/>
        <end position="136"/>
    </location>
</feature>
<feature type="compositionally biased region" description="Acidic residues" evidence="4">
    <location>
        <begin position="124"/>
        <end position="134"/>
    </location>
</feature>
<feature type="compositionally biased region" description="Polar residues" evidence="4">
    <location>
        <begin position="1"/>
        <end position="14"/>
    </location>
</feature>
<gene>
    <name evidence="6" type="ORF">K402DRAFT_408875</name>
</gene>
<dbReference type="PROSITE" id="PS00463">
    <property type="entry name" value="ZN2_CY6_FUNGAL_1"/>
    <property type="match status" value="1"/>
</dbReference>
<dbReference type="GO" id="GO:0003677">
    <property type="term" value="F:DNA binding"/>
    <property type="evidence" value="ECO:0007669"/>
    <property type="project" value="InterPro"/>
</dbReference>
<dbReference type="SMART" id="SM00906">
    <property type="entry name" value="Fungal_trans"/>
    <property type="match status" value="1"/>
</dbReference>
<dbReference type="AlphaFoldDB" id="A0A6G1GJ38"/>
<feature type="compositionally biased region" description="Basic and acidic residues" evidence="4">
    <location>
        <begin position="748"/>
        <end position="759"/>
    </location>
</feature>
<organism evidence="6 7">
    <name type="scientific">Aulographum hederae CBS 113979</name>
    <dbReference type="NCBI Taxonomy" id="1176131"/>
    <lineage>
        <taxon>Eukaryota</taxon>
        <taxon>Fungi</taxon>
        <taxon>Dikarya</taxon>
        <taxon>Ascomycota</taxon>
        <taxon>Pezizomycotina</taxon>
        <taxon>Dothideomycetes</taxon>
        <taxon>Pleosporomycetidae</taxon>
        <taxon>Aulographales</taxon>
        <taxon>Aulographaceae</taxon>
    </lineage>
</organism>
<dbReference type="GO" id="GO:0006351">
    <property type="term" value="P:DNA-templated transcription"/>
    <property type="evidence" value="ECO:0007669"/>
    <property type="project" value="InterPro"/>
</dbReference>